<dbReference type="HOGENOM" id="CLU_718137_0_0_1"/>
<dbReference type="STRING" id="283909.R7VB08"/>
<accession>R7VB08</accession>
<evidence type="ECO:0000313" key="4">
    <source>
        <dbReference type="EMBL" id="ELU13516.1"/>
    </source>
</evidence>
<evidence type="ECO:0000313" key="6">
    <source>
        <dbReference type="Proteomes" id="UP000014760"/>
    </source>
</evidence>
<proteinExistence type="predicted"/>
<dbReference type="PANTHER" id="PTHR37445:SF3">
    <property type="entry name" value="ZINC FINGER PHD-TYPE DOMAIN-CONTAINING PROTEIN"/>
    <property type="match status" value="1"/>
</dbReference>
<keyword evidence="3" id="KW-0812">Transmembrane</keyword>
<protein>
    <submittedName>
        <fullName evidence="4 5">Uncharacterized protein</fullName>
    </submittedName>
</protein>
<feature type="region of interest" description="Disordered" evidence="2">
    <location>
        <begin position="357"/>
        <end position="385"/>
    </location>
</feature>
<sequence length="385" mass="44890">MQDLLAKHKTKVNRGKEHIDQAFLERFICTFSERLFAYQYSKEMSEHVRNREWVERLPEVIAALNNENTRLINKKPRLAIKQKSIKPIKKKYEEEEEDIPPGVKIRRRKASIPRIECVEPGNTFVSFSLLLVCAAVIAATVDAMLSITSWRGRSLTSELTLKRSCWRPNWTIPQEKPVAQEAKRELEGKVKVLEDEVKSGEEKGKEEVRSFAETVQRSLEREMEGTKKRIEKESEAVREEVEKVKEVVRVEVKRTSIEEVRKKRVMVFGLKKKEGRTDEEMIGDMLQVLGRKEECKPRAVFRMREKEGESSGTRPVVVEFGSEQEKWKVLERKMALRRDDEFARVFLELDLSREEREVAKNKRVERKKQKEREEGGKSGDSGGES</sequence>
<keyword evidence="1" id="KW-0175">Coiled coil</keyword>
<dbReference type="AlphaFoldDB" id="R7VB08"/>
<evidence type="ECO:0000256" key="2">
    <source>
        <dbReference type="SAM" id="MobiDB-lite"/>
    </source>
</evidence>
<reference evidence="6" key="1">
    <citation type="submission" date="2012-12" db="EMBL/GenBank/DDBJ databases">
        <authorList>
            <person name="Hellsten U."/>
            <person name="Grimwood J."/>
            <person name="Chapman J.A."/>
            <person name="Shapiro H."/>
            <person name="Aerts A."/>
            <person name="Otillar R.P."/>
            <person name="Terry A.Y."/>
            <person name="Boore J.L."/>
            <person name="Simakov O."/>
            <person name="Marletaz F."/>
            <person name="Cho S.-J."/>
            <person name="Edsinger-Gonzales E."/>
            <person name="Havlak P."/>
            <person name="Kuo D.-H."/>
            <person name="Larsson T."/>
            <person name="Lv J."/>
            <person name="Arendt D."/>
            <person name="Savage R."/>
            <person name="Osoegawa K."/>
            <person name="de Jong P."/>
            <person name="Lindberg D.R."/>
            <person name="Seaver E.C."/>
            <person name="Weisblat D.A."/>
            <person name="Putnam N.H."/>
            <person name="Grigoriev I.V."/>
            <person name="Rokhsar D.S."/>
        </authorList>
    </citation>
    <scope>NUCLEOTIDE SEQUENCE</scope>
    <source>
        <strain evidence="6">I ESC-2004</strain>
    </source>
</reference>
<organism evidence="4">
    <name type="scientific">Capitella teleta</name>
    <name type="common">Polychaete worm</name>
    <dbReference type="NCBI Taxonomy" id="283909"/>
    <lineage>
        <taxon>Eukaryota</taxon>
        <taxon>Metazoa</taxon>
        <taxon>Spiralia</taxon>
        <taxon>Lophotrochozoa</taxon>
        <taxon>Annelida</taxon>
        <taxon>Polychaeta</taxon>
        <taxon>Sedentaria</taxon>
        <taxon>Scolecida</taxon>
        <taxon>Capitellidae</taxon>
        <taxon>Capitella</taxon>
    </lineage>
</organism>
<feature type="compositionally biased region" description="Basic and acidic residues" evidence="2">
    <location>
        <begin position="357"/>
        <end position="377"/>
    </location>
</feature>
<evidence type="ECO:0000313" key="5">
    <source>
        <dbReference type="EnsemblMetazoa" id="CapteP214473"/>
    </source>
</evidence>
<dbReference type="EMBL" id="KB295152">
    <property type="protein sequence ID" value="ELU13516.1"/>
    <property type="molecule type" value="Genomic_DNA"/>
</dbReference>
<evidence type="ECO:0000256" key="1">
    <source>
        <dbReference type="SAM" id="Coils"/>
    </source>
</evidence>
<dbReference type="PANTHER" id="PTHR37445">
    <property type="entry name" value="PROTEIN CBG24663"/>
    <property type="match status" value="1"/>
</dbReference>
<feature type="transmembrane region" description="Helical" evidence="3">
    <location>
        <begin position="124"/>
        <end position="145"/>
    </location>
</feature>
<keyword evidence="6" id="KW-1185">Reference proteome</keyword>
<evidence type="ECO:0000256" key="3">
    <source>
        <dbReference type="SAM" id="Phobius"/>
    </source>
</evidence>
<feature type="coiled-coil region" evidence="1">
    <location>
        <begin position="176"/>
        <end position="247"/>
    </location>
</feature>
<reference evidence="4 6" key="2">
    <citation type="journal article" date="2013" name="Nature">
        <title>Insights into bilaterian evolution from three spiralian genomes.</title>
        <authorList>
            <person name="Simakov O."/>
            <person name="Marletaz F."/>
            <person name="Cho S.J."/>
            <person name="Edsinger-Gonzales E."/>
            <person name="Havlak P."/>
            <person name="Hellsten U."/>
            <person name="Kuo D.H."/>
            <person name="Larsson T."/>
            <person name="Lv J."/>
            <person name="Arendt D."/>
            <person name="Savage R."/>
            <person name="Osoegawa K."/>
            <person name="de Jong P."/>
            <person name="Grimwood J."/>
            <person name="Chapman J.A."/>
            <person name="Shapiro H."/>
            <person name="Aerts A."/>
            <person name="Otillar R.P."/>
            <person name="Terry A.Y."/>
            <person name="Boore J.L."/>
            <person name="Grigoriev I.V."/>
            <person name="Lindberg D.R."/>
            <person name="Seaver E.C."/>
            <person name="Weisblat D.A."/>
            <person name="Putnam N.H."/>
            <person name="Rokhsar D.S."/>
        </authorList>
    </citation>
    <scope>NUCLEOTIDE SEQUENCE</scope>
    <source>
        <strain evidence="4 6">I ESC-2004</strain>
    </source>
</reference>
<keyword evidence="3" id="KW-1133">Transmembrane helix</keyword>
<dbReference type="EnsemblMetazoa" id="CapteT214473">
    <property type="protein sequence ID" value="CapteP214473"/>
    <property type="gene ID" value="CapteG214473"/>
</dbReference>
<reference evidence="5" key="3">
    <citation type="submission" date="2015-06" db="UniProtKB">
        <authorList>
            <consortium name="EnsemblMetazoa"/>
        </authorList>
    </citation>
    <scope>IDENTIFICATION</scope>
</reference>
<dbReference type="EMBL" id="AMQN01018969">
    <property type="status" value="NOT_ANNOTATED_CDS"/>
    <property type="molecule type" value="Genomic_DNA"/>
</dbReference>
<keyword evidence="3" id="KW-0472">Membrane</keyword>
<name>R7VB08_CAPTE</name>
<gene>
    <name evidence="4" type="ORF">CAPTEDRAFT_214473</name>
</gene>
<dbReference type="Proteomes" id="UP000014760">
    <property type="component" value="Unassembled WGS sequence"/>
</dbReference>